<keyword evidence="3" id="KW-1185">Reference proteome</keyword>
<dbReference type="OrthoDB" id="1747743at2759"/>
<dbReference type="Proteomes" id="UP000257109">
    <property type="component" value="Unassembled WGS sequence"/>
</dbReference>
<feature type="compositionally biased region" description="Basic residues" evidence="1">
    <location>
        <begin position="83"/>
        <end position="95"/>
    </location>
</feature>
<gene>
    <name evidence="2" type="ORF">CR513_28176</name>
</gene>
<dbReference type="AlphaFoldDB" id="A0A371GHI3"/>
<dbReference type="PANTHER" id="PTHR35046:SF9">
    <property type="entry name" value="RNA-DIRECTED DNA POLYMERASE"/>
    <property type="match status" value="1"/>
</dbReference>
<dbReference type="EMBL" id="QJKJ01005515">
    <property type="protein sequence ID" value="RDX90017.1"/>
    <property type="molecule type" value="Genomic_DNA"/>
</dbReference>
<accession>A0A371GHI3</accession>
<evidence type="ECO:0000256" key="1">
    <source>
        <dbReference type="SAM" id="MobiDB-lite"/>
    </source>
</evidence>
<dbReference type="PANTHER" id="PTHR35046">
    <property type="entry name" value="ZINC KNUCKLE (CCHC-TYPE) FAMILY PROTEIN"/>
    <property type="match status" value="1"/>
</dbReference>
<feature type="non-terminal residue" evidence="2">
    <location>
        <position position="1"/>
    </location>
</feature>
<feature type="region of interest" description="Disordered" evidence="1">
    <location>
        <begin position="83"/>
        <end position="115"/>
    </location>
</feature>
<evidence type="ECO:0000313" key="3">
    <source>
        <dbReference type="Proteomes" id="UP000257109"/>
    </source>
</evidence>
<name>A0A371GHI3_MUCPR</name>
<organism evidence="2 3">
    <name type="scientific">Mucuna pruriens</name>
    <name type="common">Velvet bean</name>
    <name type="synonym">Dolichos pruriens</name>
    <dbReference type="NCBI Taxonomy" id="157652"/>
    <lineage>
        <taxon>Eukaryota</taxon>
        <taxon>Viridiplantae</taxon>
        <taxon>Streptophyta</taxon>
        <taxon>Embryophyta</taxon>
        <taxon>Tracheophyta</taxon>
        <taxon>Spermatophyta</taxon>
        <taxon>Magnoliopsida</taxon>
        <taxon>eudicotyledons</taxon>
        <taxon>Gunneridae</taxon>
        <taxon>Pentapetalae</taxon>
        <taxon>rosids</taxon>
        <taxon>fabids</taxon>
        <taxon>Fabales</taxon>
        <taxon>Fabaceae</taxon>
        <taxon>Papilionoideae</taxon>
        <taxon>50 kb inversion clade</taxon>
        <taxon>NPAAA clade</taxon>
        <taxon>indigoferoid/millettioid clade</taxon>
        <taxon>Phaseoleae</taxon>
        <taxon>Mucuna</taxon>
    </lineage>
</organism>
<sequence length="129" mass="15307">MVVDKQVSLAFTLGKYSDEVLCDMVHIEATHIFLGRPWQYDLKVIHDGVTNRFSFVHMGQKVTLKPFSLREVIEDQLKMKIKREKKTKRTERKRKGQEESKKQRNINNKYKRGKESTLSKKITFIPFSY</sequence>
<reference evidence="2" key="1">
    <citation type="submission" date="2018-05" db="EMBL/GenBank/DDBJ databases">
        <title>Draft genome of Mucuna pruriens seed.</title>
        <authorList>
            <person name="Nnadi N.E."/>
            <person name="Vos R."/>
            <person name="Hasami M.H."/>
            <person name="Devisetty U.K."/>
            <person name="Aguiy J.C."/>
        </authorList>
    </citation>
    <scope>NUCLEOTIDE SEQUENCE [LARGE SCALE GENOMIC DNA]</scope>
    <source>
        <strain evidence="2">JCA_2017</strain>
    </source>
</reference>
<proteinExistence type="predicted"/>
<evidence type="ECO:0000313" key="2">
    <source>
        <dbReference type="EMBL" id="RDX90017.1"/>
    </source>
</evidence>
<comment type="caution">
    <text evidence="2">The sequence shown here is derived from an EMBL/GenBank/DDBJ whole genome shotgun (WGS) entry which is preliminary data.</text>
</comment>
<protein>
    <submittedName>
        <fullName evidence="2">Uncharacterized protein</fullName>
    </submittedName>
</protein>